<dbReference type="EMBL" id="KE525312">
    <property type="protein sequence ID" value="KFB45981.1"/>
    <property type="molecule type" value="Genomic_DNA"/>
</dbReference>
<proteinExistence type="predicted"/>
<dbReference type="EnsemblMetazoa" id="ASIC013946-RA">
    <property type="protein sequence ID" value="ASIC013946-PA"/>
    <property type="gene ID" value="ASIC013946"/>
</dbReference>
<gene>
    <name evidence="1" type="ORF">ZHAS_00013946</name>
</gene>
<reference evidence="1 3" key="1">
    <citation type="journal article" date="2014" name="BMC Genomics">
        <title>Genome sequence of Anopheles sinensis provides insight into genetics basis of mosquito competence for malaria parasites.</title>
        <authorList>
            <person name="Zhou D."/>
            <person name="Zhang D."/>
            <person name="Ding G."/>
            <person name="Shi L."/>
            <person name="Hou Q."/>
            <person name="Ye Y."/>
            <person name="Xu Y."/>
            <person name="Zhou H."/>
            <person name="Xiong C."/>
            <person name="Li S."/>
            <person name="Yu J."/>
            <person name="Hong S."/>
            <person name="Yu X."/>
            <person name="Zou P."/>
            <person name="Chen C."/>
            <person name="Chang X."/>
            <person name="Wang W."/>
            <person name="Lv Y."/>
            <person name="Sun Y."/>
            <person name="Ma L."/>
            <person name="Shen B."/>
            <person name="Zhu C."/>
        </authorList>
    </citation>
    <scope>NUCLEOTIDE SEQUENCE [LARGE SCALE GENOMIC DNA]</scope>
</reference>
<dbReference type="AlphaFoldDB" id="A0A084W6Y7"/>
<dbReference type="EMBL" id="ATLV01021056">
    <property type="status" value="NOT_ANNOTATED_CDS"/>
    <property type="molecule type" value="Genomic_DNA"/>
</dbReference>
<accession>A0A084W6Y7</accession>
<keyword evidence="3" id="KW-1185">Reference proteome</keyword>
<name>A0A084W6Y7_ANOSI</name>
<dbReference type="Proteomes" id="UP000030765">
    <property type="component" value="Unassembled WGS sequence"/>
</dbReference>
<protein>
    <submittedName>
        <fullName evidence="1 2">Uncharacterized protein</fullName>
    </submittedName>
</protein>
<evidence type="ECO:0000313" key="3">
    <source>
        <dbReference type="Proteomes" id="UP000030765"/>
    </source>
</evidence>
<sequence>MDAPSKTLLSRVVRRLGRYILDGSVAVASADWTVNPLPGDWRPAGGVVVRVRKAL</sequence>
<evidence type="ECO:0000313" key="2">
    <source>
        <dbReference type="EnsemblMetazoa" id="ASIC013946-PA"/>
    </source>
</evidence>
<reference evidence="2" key="2">
    <citation type="submission" date="2020-05" db="UniProtKB">
        <authorList>
            <consortium name="EnsemblMetazoa"/>
        </authorList>
    </citation>
    <scope>IDENTIFICATION</scope>
</reference>
<dbReference type="VEuPathDB" id="VectorBase:ASIC013946"/>
<organism evidence="1">
    <name type="scientific">Anopheles sinensis</name>
    <name type="common">Mosquito</name>
    <dbReference type="NCBI Taxonomy" id="74873"/>
    <lineage>
        <taxon>Eukaryota</taxon>
        <taxon>Metazoa</taxon>
        <taxon>Ecdysozoa</taxon>
        <taxon>Arthropoda</taxon>
        <taxon>Hexapoda</taxon>
        <taxon>Insecta</taxon>
        <taxon>Pterygota</taxon>
        <taxon>Neoptera</taxon>
        <taxon>Endopterygota</taxon>
        <taxon>Diptera</taxon>
        <taxon>Nematocera</taxon>
        <taxon>Culicoidea</taxon>
        <taxon>Culicidae</taxon>
        <taxon>Anophelinae</taxon>
        <taxon>Anopheles</taxon>
    </lineage>
</organism>
<evidence type="ECO:0000313" key="1">
    <source>
        <dbReference type="EMBL" id="KFB45981.1"/>
    </source>
</evidence>